<evidence type="ECO:0000313" key="4">
    <source>
        <dbReference type="EMBL" id="MBJ6751233.1"/>
    </source>
</evidence>
<feature type="domain" description="Response regulatory" evidence="3">
    <location>
        <begin position="9"/>
        <end position="118"/>
    </location>
</feature>
<organism evidence="4 5">
    <name type="scientific">Geomonas anaerohicana</name>
    <dbReference type="NCBI Taxonomy" id="2798583"/>
    <lineage>
        <taxon>Bacteria</taxon>
        <taxon>Pseudomonadati</taxon>
        <taxon>Thermodesulfobacteriota</taxon>
        <taxon>Desulfuromonadia</taxon>
        <taxon>Geobacterales</taxon>
        <taxon>Geobacteraceae</taxon>
        <taxon>Geomonas</taxon>
    </lineage>
</organism>
<gene>
    <name evidence="4" type="ORF">JFN91_13510</name>
</gene>
<dbReference type="PANTHER" id="PTHR44591">
    <property type="entry name" value="STRESS RESPONSE REGULATOR PROTEIN 1"/>
    <property type="match status" value="1"/>
</dbReference>
<proteinExistence type="predicted"/>
<evidence type="ECO:0000256" key="2">
    <source>
        <dbReference type="PROSITE-ProRule" id="PRU00169"/>
    </source>
</evidence>
<dbReference type="InterPro" id="IPR001789">
    <property type="entry name" value="Sig_transdc_resp-reg_receiver"/>
</dbReference>
<evidence type="ECO:0000256" key="1">
    <source>
        <dbReference type="ARBA" id="ARBA00022553"/>
    </source>
</evidence>
<evidence type="ECO:0000313" key="5">
    <source>
        <dbReference type="Proteomes" id="UP000614714"/>
    </source>
</evidence>
<dbReference type="PANTHER" id="PTHR44591:SF3">
    <property type="entry name" value="RESPONSE REGULATORY DOMAIN-CONTAINING PROTEIN"/>
    <property type="match status" value="1"/>
</dbReference>
<dbReference type="Proteomes" id="UP000614714">
    <property type="component" value="Unassembled WGS sequence"/>
</dbReference>
<accession>A0ABS0YG36</accession>
<dbReference type="InterPro" id="IPR011006">
    <property type="entry name" value="CheY-like_superfamily"/>
</dbReference>
<reference evidence="4 5" key="1">
    <citation type="submission" date="2020-12" db="EMBL/GenBank/DDBJ databases">
        <title>Geomonas sp. Red421, isolated from paddy soil.</title>
        <authorList>
            <person name="Xu Z."/>
            <person name="Zhang Z."/>
            <person name="Masuda Y."/>
            <person name="Itoh H."/>
            <person name="Senoo K."/>
        </authorList>
    </citation>
    <scope>NUCLEOTIDE SEQUENCE [LARGE SCALE GENOMIC DNA]</scope>
    <source>
        <strain evidence="4 5">Red421</strain>
    </source>
</reference>
<dbReference type="Pfam" id="PF00072">
    <property type="entry name" value="Response_reg"/>
    <property type="match status" value="1"/>
</dbReference>
<dbReference type="SUPFAM" id="SSF52172">
    <property type="entry name" value="CheY-like"/>
    <property type="match status" value="1"/>
</dbReference>
<keyword evidence="1 2" id="KW-0597">Phosphoprotein</keyword>
<dbReference type="PROSITE" id="PS50110">
    <property type="entry name" value="RESPONSE_REGULATORY"/>
    <property type="match status" value="1"/>
</dbReference>
<sequence>MRCSETRETILLADDEPEIREVLRDLLISNGYEVITASNGQDALVKFIENTDAIELLVTDIVMPERDGISSYHEMKKFKPGIKVIYMTGFHERIPPAVHALRKPFHPLQLLQLVRSVLGTEPADQ</sequence>
<feature type="modified residue" description="4-aspartylphosphate" evidence="2">
    <location>
        <position position="60"/>
    </location>
</feature>
<evidence type="ECO:0000259" key="3">
    <source>
        <dbReference type="PROSITE" id="PS50110"/>
    </source>
</evidence>
<name>A0ABS0YG36_9BACT</name>
<dbReference type="EMBL" id="JAEMHL010000007">
    <property type="protein sequence ID" value="MBJ6751233.1"/>
    <property type="molecule type" value="Genomic_DNA"/>
</dbReference>
<dbReference type="InterPro" id="IPR050595">
    <property type="entry name" value="Bact_response_regulator"/>
</dbReference>
<dbReference type="SMART" id="SM00448">
    <property type="entry name" value="REC"/>
    <property type="match status" value="1"/>
</dbReference>
<dbReference type="RefSeq" id="WP_199389721.1">
    <property type="nucleotide sequence ID" value="NZ_JAEMHL010000007.1"/>
</dbReference>
<protein>
    <submittedName>
        <fullName evidence="4">Response regulator</fullName>
    </submittedName>
</protein>
<dbReference type="Gene3D" id="3.40.50.2300">
    <property type="match status" value="1"/>
</dbReference>
<keyword evidence="5" id="KW-1185">Reference proteome</keyword>
<comment type="caution">
    <text evidence="4">The sequence shown here is derived from an EMBL/GenBank/DDBJ whole genome shotgun (WGS) entry which is preliminary data.</text>
</comment>